<proteinExistence type="inferred from homology"/>
<feature type="transmembrane region" description="Helical" evidence="6">
    <location>
        <begin position="44"/>
        <end position="66"/>
    </location>
</feature>
<dbReference type="Pfam" id="PF02118">
    <property type="entry name" value="Srg"/>
    <property type="match status" value="1"/>
</dbReference>
<comment type="caution">
    <text evidence="7">The sequence shown here is derived from an EMBL/GenBank/DDBJ whole genome shotgun (WGS) entry which is preliminary data.</text>
</comment>
<feature type="non-terminal residue" evidence="7">
    <location>
        <position position="124"/>
    </location>
</feature>
<dbReference type="InterPro" id="IPR000609">
    <property type="entry name" value="7TM_GPCR_serpentine_rcpt_Srg"/>
</dbReference>
<evidence type="ECO:0000256" key="6">
    <source>
        <dbReference type="RuleBase" id="RU280813"/>
    </source>
</evidence>
<dbReference type="PANTHER" id="PTHR31552">
    <property type="entry name" value="SERPENTINE RECEPTOR CLASS GAMMA"/>
    <property type="match status" value="1"/>
</dbReference>
<keyword evidence="5 6" id="KW-0472">Membrane</keyword>
<dbReference type="Proteomes" id="UP001432027">
    <property type="component" value="Unassembled WGS sequence"/>
</dbReference>
<evidence type="ECO:0000256" key="2">
    <source>
        <dbReference type="ARBA" id="ARBA00005692"/>
    </source>
</evidence>
<organism evidence="7 8">
    <name type="scientific">Pristionchus entomophagus</name>
    <dbReference type="NCBI Taxonomy" id="358040"/>
    <lineage>
        <taxon>Eukaryota</taxon>
        <taxon>Metazoa</taxon>
        <taxon>Ecdysozoa</taxon>
        <taxon>Nematoda</taxon>
        <taxon>Chromadorea</taxon>
        <taxon>Rhabditida</taxon>
        <taxon>Rhabditina</taxon>
        <taxon>Diplogasteromorpha</taxon>
        <taxon>Diplogasteroidea</taxon>
        <taxon>Neodiplogasteridae</taxon>
        <taxon>Pristionchus</taxon>
    </lineage>
</organism>
<evidence type="ECO:0000256" key="5">
    <source>
        <dbReference type="ARBA" id="ARBA00023136"/>
    </source>
</evidence>
<dbReference type="PANTHER" id="PTHR31552:SF8">
    <property type="entry name" value="SERPENTINE RECEPTOR CLASS GAMMA"/>
    <property type="match status" value="1"/>
</dbReference>
<gene>
    <name evidence="7" type="ORF">PENTCL1PPCAC_4489</name>
</gene>
<dbReference type="GO" id="GO:0007606">
    <property type="term" value="P:sensory perception of chemical stimulus"/>
    <property type="evidence" value="ECO:0007669"/>
    <property type="project" value="UniProtKB-UniRule"/>
</dbReference>
<comment type="caution">
    <text evidence="6">Lacks conserved residue(s) required for the propagation of feature annotation.</text>
</comment>
<dbReference type="GO" id="GO:0016020">
    <property type="term" value="C:membrane"/>
    <property type="evidence" value="ECO:0007669"/>
    <property type="project" value="UniProtKB-SubCell"/>
</dbReference>
<evidence type="ECO:0000256" key="4">
    <source>
        <dbReference type="ARBA" id="ARBA00022989"/>
    </source>
</evidence>
<protein>
    <recommendedName>
        <fullName evidence="6">Serpentine receptor class gamma</fullName>
    </recommendedName>
</protein>
<evidence type="ECO:0000256" key="1">
    <source>
        <dbReference type="ARBA" id="ARBA00004141"/>
    </source>
</evidence>
<evidence type="ECO:0000313" key="7">
    <source>
        <dbReference type="EMBL" id="GMS82314.1"/>
    </source>
</evidence>
<keyword evidence="3 6" id="KW-0812">Transmembrane</keyword>
<evidence type="ECO:0000256" key="3">
    <source>
        <dbReference type="ARBA" id="ARBA00022692"/>
    </source>
</evidence>
<feature type="transmembrane region" description="Helical" evidence="6">
    <location>
        <begin position="72"/>
        <end position="90"/>
    </location>
</feature>
<keyword evidence="8" id="KW-1185">Reference proteome</keyword>
<evidence type="ECO:0000313" key="8">
    <source>
        <dbReference type="Proteomes" id="UP001432027"/>
    </source>
</evidence>
<sequence length="124" mass="14422">MFQIWSNRNFYISVVAVTLSSLPIPIIFEELMNKHIRSKMRLDTVIFLGHGIPGSVIYLGTLYTLWTLRKQLRRSFLVILFVSAAINFLTNYNSWTIFRLVKEPSFAAYYRFSNEMISASSATR</sequence>
<dbReference type="AlphaFoldDB" id="A0AAV5SQ89"/>
<accession>A0AAV5SQ89</accession>
<comment type="similarity">
    <text evidence="2 6">Belongs to the nematode receptor-like protein srg family.</text>
</comment>
<keyword evidence="4 6" id="KW-1133">Transmembrane helix</keyword>
<comment type="subcellular location">
    <subcellularLocation>
        <location evidence="1">Membrane</location>
        <topology evidence="1">Multi-pass membrane protein</topology>
    </subcellularLocation>
</comment>
<name>A0AAV5SQ89_9BILA</name>
<feature type="transmembrane region" description="Helical" evidence="6">
    <location>
        <begin position="12"/>
        <end position="32"/>
    </location>
</feature>
<dbReference type="EMBL" id="BTSX01000002">
    <property type="protein sequence ID" value="GMS82314.1"/>
    <property type="molecule type" value="Genomic_DNA"/>
</dbReference>
<dbReference type="GO" id="GO:0004888">
    <property type="term" value="F:transmembrane signaling receptor activity"/>
    <property type="evidence" value="ECO:0007669"/>
    <property type="project" value="InterPro"/>
</dbReference>
<reference evidence="7" key="1">
    <citation type="submission" date="2023-10" db="EMBL/GenBank/DDBJ databases">
        <title>Genome assembly of Pristionchus species.</title>
        <authorList>
            <person name="Yoshida K."/>
            <person name="Sommer R.J."/>
        </authorList>
    </citation>
    <scope>NUCLEOTIDE SEQUENCE</scope>
    <source>
        <strain evidence="7">RS0144</strain>
    </source>
</reference>